<accession>A0A5E4AJU2</accession>
<dbReference type="AlphaFoldDB" id="A0A5E4AJU2"/>
<evidence type="ECO:0000313" key="3">
    <source>
        <dbReference type="Proteomes" id="UP000335636"/>
    </source>
</evidence>
<sequence>MCVCMDHAAGPACCCPGVKQQVQESWLQSGLCFLGELGRDRVSARSSWRIHPREQPPMCRMRVPEHKVKTPPASSVTRVTVLSTCHVHLAHRCGKCRRWLETLPSLGA</sequence>
<organism evidence="2 3">
    <name type="scientific">Marmota monax</name>
    <name type="common">Woodchuck</name>
    <dbReference type="NCBI Taxonomy" id="9995"/>
    <lineage>
        <taxon>Eukaryota</taxon>
        <taxon>Metazoa</taxon>
        <taxon>Chordata</taxon>
        <taxon>Craniata</taxon>
        <taxon>Vertebrata</taxon>
        <taxon>Euteleostomi</taxon>
        <taxon>Mammalia</taxon>
        <taxon>Eutheria</taxon>
        <taxon>Euarchontoglires</taxon>
        <taxon>Glires</taxon>
        <taxon>Rodentia</taxon>
        <taxon>Sciuromorpha</taxon>
        <taxon>Sciuridae</taxon>
        <taxon>Xerinae</taxon>
        <taxon>Marmotini</taxon>
        <taxon>Marmota</taxon>
    </lineage>
</organism>
<dbReference type="Proteomes" id="UP000662637">
    <property type="component" value="Unassembled WGS sequence"/>
</dbReference>
<protein>
    <submittedName>
        <fullName evidence="2">Uncharacterized protein</fullName>
    </submittedName>
</protein>
<evidence type="ECO:0000313" key="1">
    <source>
        <dbReference type="EMBL" id="KAF7460843.1"/>
    </source>
</evidence>
<dbReference type="EMBL" id="WJEC01008749">
    <property type="protein sequence ID" value="KAF7460843.1"/>
    <property type="molecule type" value="Genomic_DNA"/>
</dbReference>
<name>A0A5E4AJU2_MARMO</name>
<gene>
    <name evidence="1" type="ORF">GHT09_018818</name>
    <name evidence="2" type="ORF">MONAX_5E035536</name>
</gene>
<reference evidence="2 3" key="1">
    <citation type="submission" date="2019-04" db="EMBL/GenBank/DDBJ databases">
        <authorList>
            <person name="Alioto T."/>
            <person name="Alioto T."/>
        </authorList>
    </citation>
    <scope>NUCLEOTIDE SEQUENCE [LARGE SCALE GENOMIC DNA]</scope>
</reference>
<reference evidence="1" key="2">
    <citation type="submission" date="2020-08" db="EMBL/GenBank/DDBJ databases">
        <authorList>
            <person name="Shumante A."/>
            <person name="Zimin A.V."/>
            <person name="Puiu D."/>
            <person name="Salzberg S.L."/>
        </authorList>
    </citation>
    <scope>NUCLEOTIDE SEQUENCE</scope>
    <source>
        <strain evidence="1">WC2-LM</strain>
        <tissue evidence="1">Liver</tissue>
    </source>
</reference>
<proteinExistence type="predicted"/>
<dbReference type="EMBL" id="CABDUW010000068">
    <property type="protein sequence ID" value="VTJ56742.1"/>
    <property type="molecule type" value="Genomic_DNA"/>
</dbReference>
<dbReference type="Proteomes" id="UP000335636">
    <property type="component" value="Unassembled WGS sequence"/>
</dbReference>
<evidence type="ECO:0000313" key="2">
    <source>
        <dbReference type="EMBL" id="VTJ56742.1"/>
    </source>
</evidence>
<keyword evidence="3" id="KW-1185">Reference proteome</keyword>